<dbReference type="AlphaFoldDB" id="A0A364XUU5"/>
<evidence type="ECO:0008006" key="3">
    <source>
        <dbReference type="Google" id="ProtNLM"/>
    </source>
</evidence>
<evidence type="ECO:0000313" key="1">
    <source>
        <dbReference type="EMBL" id="RAV97724.1"/>
    </source>
</evidence>
<dbReference type="EMBL" id="QMFY01000029">
    <property type="protein sequence ID" value="RAV97724.1"/>
    <property type="molecule type" value="Genomic_DNA"/>
</dbReference>
<dbReference type="Proteomes" id="UP000251889">
    <property type="component" value="Unassembled WGS sequence"/>
</dbReference>
<protein>
    <recommendedName>
        <fullName evidence="3">DUF3052 domain-containing protein</fullName>
    </recommendedName>
</protein>
<accession>A0A364XUU5</accession>
<gene>
    <name evidence="1" type="ORF">DQQ10_27185</name>
</gene>
<sequence length="146" mass="16583">MTKLHSKTVSQKMGVKKDSRALLVHAPASAVSTMQLPDVKQGKRVSGVYDYIHIFVVTQDELDRQFSKYKKHLQPSGTLWISWPKNKQRETDLNIKHVIKIGYDHGLVESKAISIDDTWSALKFTPPKKDVVYNNSYGKLKSTVTI</sequence>
<evidence type="ECO:0000313" key="2">
    <source>
        <dbReference type="Proteomes" id="UP000251889"/>
    </source>
</evidence>
<comment type="caution">
    <text evidence="1">The sequence shown here is derived from an EMBL/GenBank/DDBJ whole genome shotgun (WGS) entry which is preliminary data.</text>
</comment>
<name>A0A364XUU5_9BACT</name>
<keyword evidence="2" id="KW-1185">Reference proteome</keyword>
<reference evidence="1 2" key="1">
    <citation type="submission" date="2018-06" db="EMBL/GenBank/DDBJ databases">
        <title>Chryseolinea flavus sp. nov., a member of the phylum Bacteroidetes isolated from soil.</title>
        <authorList>
            <person name="Li Y."/>
            <person name="Wang J."/>
        </authorList>
    </citation>
    <scope>NUCLEOTIDE SEQUENCE [LARGE SCALE GENOMIC DNA]</scope>
    <source>
        <strain evidence="1 2">SDU1-6</strain>
    </source>
</reference>
<dbReference type="RefSeq" id="WP_112750108.1">
    <property type="nucleotide sequence ID" value="NZ_QMFY01000029.1"/>
</dbReference>
<organism evidence="1 2">
    <name type="scientific">Pseudochryseolinea flava</name>
    <dbReference type="NCBI Taxonomy" id="2059302"/>
    <lineage>
        <taxon>Bacteria</taxon>
        <taxon>Pseudomonadati</taxon>
        <taxon>Bacteroidota</taxon>
        <taxon>Cytophagia</taxon>
        <taxon>Cytophagales</taxon>
        <taxon>Fulvivirgaceae</taxon>
        <taxon>Pseudochryseolinea</taxon>
    </lineage>
</organism>
<dbReference type="OrthoDB" id="9800461at2"/>
<proteinExistence type="predicted"/>